<evidence type="ECO:0008006" key="3">
    <source>
        <dbReference type="Google" id="ProtNLM"/>
    </source>
</evidence>
<evidence type="ECO:0000313" key="2">
    <source>
        <dbReference type="Proteomes" id="UP001458880"/>
    </source>
</evidence>
<comment type="caution">
    <text evidence="1">The sequence shown here is derived from an EMBL/GenBank/DDBJ whole genome shotgun (WGS) entry which is preliminary data.</text>
</comment>
<protein>
    <recommendedName>
        <fullName evidence="3">Retrotransposon gag domain-containing protein</fullName>
    </recommendedName>
</protein>
<dbReference type="Proteomes" id="UP001458880">
    <property type="component" value="Unassembled WGS sequence"/>
</dbReference>
<name>A0AAW1L6K0_POPJA</name>
<gene>
    <name evidence="1" type="ORF">QE152_g16000</name>
</gene>
<keyword evidence="2" id="KW-1185">Reference proteome</keyword>
<accession>A0AAW1L6K0</accession>
<organism evidence="1 2">
    <name type="scientific">Popillia japonica</name>
    <name type="common">Japanese beetle</name>
    <dbReference type="NCBI Taxonomy" id="7064"/>
    <lineage>
        <taxon>Eukaryota</taxon>
        <taxon>Metazoa</taxon>
        <taxon>Ecdysozoa</taxon>
        <taxon>Arthropoda</taxon>
        <taxon>Hexapoda</taxon>
        <taxon>Insecta</taxon>
        <taxon>Pterygota</taxon>
        <taxon>Neoptera</taxon>
        <taxon>Endopterygota</taxon>
        <taxon>Coleoptera</taxon>
        <taxon>Polyphaga</taxon>
        <taxon>Scarabaeiformia</taxon>
        <taxon>Scarabaeidae</taxon>
        <taxon>Rutelinae</taxon>
        <taxon>Popillia</taxon>
    </lineage>
</organism>
<dbReference type="AlphaFoldDB" id="A0AAW1L6K0"/>
<evidence type="ECO:0000313" key="1">
    <source>
        <dbReference type="EMBL" id="KAK9729262.1"/>
    </source>
</evidence>
<proteinExistence type="predicted"/>
<sequence length="207" mass="24573">MSNMLQVMNTLIQQNMCMMQAMQTTQKERDSVRNFSVMPDLTKTVGYFNGQHSESKQWLETERDSVRNFSVMPDLTKTVGYFNGQHSESKQWLETIESMMTLHNWPEEFTFETARSHLKGSSLDWYKSRMHIIKDWNSFVTEFRKTWITELMGLWSKDLCNTMITREHGDLDELLNDILLGERIHTSRQSRIKDTRVEFNKQSKILE</sequence>
<reference evidence="1 2" key="1">
    <citation type="journal article" date="2024" name="BMC Genomics">
        <title>De novo assembly and annotation of Popillia japonica's genome with initial clues to its potential as an invasive pest.</title>
        <authorList>
            <person name="Cucini C."/>
            <person name="Boschi S."/>
            <person name="Funari R."/>
            <person name="Cardaioli E."/>
            <person name="Iannotti N."/>
            <person name="Marturano G."/>
            <person name="Paoli F."/>
            <person name="Bruttini M."/>
            <person name="Carapelli A."/>
            <person name="Frati F."/>
            <person name="Nardi F."/>
        </authorList>
    </citation>
    <scope>NUCLEOTIDE SEQUENCE [LARGE SCALE GENOMIC DNA]</scope>
    <source>
        <strain evidence="1">DMR45628</strain>
    </source>
</reference>
<dbReference type="EMBL" id="JASPKY010000162">
    <property type="protein sequence ID" value="KAK9729262.1"/>
    <property type="molecule type" value="Genomic_DNA"/>
</dbReference>